<evidence type="ECO:0000259" key="3">
    <source>
        <dbReference type="PROSITE" id="PS50405"/>
    </source>
</evidence>
<dbReference type="Pfam" id="PF14497">
    <property type="entry name" value="GST_C_3"/>
    <property type="match status" value="1"/>
</dbReference>
<dbReference type="InterPro" id="IPR034333">
    <property type="entry name" value="GST_Zeta_N"/>
</dbReference>
<comment type="caution">
    <text evidence="4">The sequence shown here is derived from an EMBL/GenBank/DDBJ whole genome shotgun (WGS) entry which is preliminary data.</text>
</comment>
<dbReference type="SFLD" id="SFLDS00019">
    <property type="entry name" value="Glutathione_Transferase_(cytos"/>
    <property type="match status" value="1"/>
</dbReference>
<dbReference type="AlphaFoldDB" id="A0AAV9V1D4"/>
<dbReference type="PANTHER" id="PTHR42673:SF4">
    <property type="entry name" value="MALEYLACETOACETATE ISOMERASE"/>
    <property type="match status" value="1"/>
</dbReference>
<dbReference type="InterPro" id="IPR040079">
    <property type="entry name" value="Glutathione_S-Trfase"/>
</dbReference>
<evidence type="ECO:0000259" key="2">
    <source>
        <dbReference type="PROSITE" id="PS50404"/>
    </source>
</evidence>
<proteinExistence type="inferred from homology"/>
<gene>
    <name evidence="4" type="ORF">TWF696_005113</name>
</gene>
<sequence length="252" mass="27429">MADTHAVDCHTPVTAPDITLHTYFRSSCSARVRMALNLKGLSYTPVYIHLLKNEQSSAEYTTVNPLGAVPTITFTTGSEASGKKDTFVLTQSIAILEYLEETFPSPHYRSLLPSTAAARARVRQLCNIIACDVQPVTNLRILRDVKALATAAGRDAESAGTEWQQKHMAAGLAAYEDVLSRQGTAGRYSVGDEITMADLCLLPAVDAAERFGVDVAGRFPAVERVRRALEQVDEIVRGGWRAQGDTPAEFRC</sequence>
<dbReference type="GO" id="GO:0004364">
    <property type="term" value="F:glutathione transferase activity"/>
    <property type="evidence" value="ECO:0007669"/>
    <property type="project" value="TreeGrafter"/>
</dbReference>
<dbReference type="Gene3D" id="1.20.1050.10">
    <property type="match status" value="1"/>
</dbReference>
<evidence type="ECO:0000256" key="1">
    <source>
        <dbReference type="ARBA" id="ARBA00010007"/>
    </source>
</evidence>
<dbReference type="InterPro" id="IPR005955">
    <property type="entry name" value="GST_Zeta"/>
</dbReference>
<dbReference type="Gene3D" id="3.40.30.10">
    <property type="entry name" value="Glutaredoxin"/>
    <property type="match status" value="1"/>
</dbReference>
<name>A0AAV9V1D4_9PEZI</name>
<evidence type="ECO:0000313" key="4">
    <source>
        <dbReference type="EMBL" id="KAK6353123.1"/>
    </source>
</evidence>
<dbReference type="PROSITE" id="PS50404">
    <property type="entry name" value="GST_NTER"/>
    <property type="match status" value="1"/>
</dbReference>
<evidence type="ECO:0008006" key="6">
    <source>
        <dbReference type="Google" id="ProtNLM"/>
    </source>
</evidence>
<keyword evidence="5" id="KW-1185">Reference proteome</keyword>
<feature type="domain" description="GST N-terminal" evidence="2">
    <location>
        <begin position="16"/>
        <end position="107"/>
    </location>
</feature>
<comment type="similarity">
    <text evidence="1">Belongs to the GST superfamily. Zeta family.</text>
</comment>
<dbReference type="InterPro" id="IPR036282">
    <property type="entry name" value="Glutathione-S-Trfase_C_sf"/>
</dbReference>
<dbReference type="GO" id="GO:0006559">
    <property type="term" value="P:L-phenylalanine catabolic process"/>
    <property type="evidence" value="ECO:0007669"/>
    <property type="project" value="TreeGrafter"/>
</dbReference>
<dbReference type="NCBIfam" id="TIGR01262">
    <property type="entry name" value="maiA"/>
    <property type="match status" value="1"/>
</dbReference>
<organism evidence="4 5">
    <name type="scientific">Orbilia brochopaga</name>
    <dbReference type="NCBI Taxonomy" id="3140254"/>
    <lineage>
        <taxon>Eukaryota</taxon>
        <taxon>Fungi</taxon>
        <taxon>Dikarya</taxon>
        <taxon>Ascomycota</taxon>
        <taxon>Pezizomycotina</taxon>
        <taxon>Orbiliomycetes</taxon>
        <taxon>Orbiliales</taxon>
        <taxon>Orbiliaceae</taxon>
        <taxon>Orbilia</taxon>
    </lineage>
</organism>
<accession>A0AAV9V1D4</accession>
<dbReference type="PROSITE" id="PS50405">
    <property type="entry name" value="GST_CTER"/>
    <property type="match status" value="1"/>
</dbReference>
<dbReference type="GO" id="GO:0006749">
    <property type="term" value="P:glutathione metabolic process"/>
    <property type="evidence" value="ECO:0007669"/>
    <property type="project" value="TreeGrafter"/>
</dbReference>
<dbReference type="InterPro" id="IPR036249">
    <property type="entry name" value="Thioredoxin-like_sf"/>
</dbReference>
<dbReference type="InterPro" id="IPR004046">
    <property type="entry name" value="GST_C"/>
</dbReference>
<dbReference type="InterPro" id="IPR010987">
    <property type="entry name" value="Glutathione-S-Trfase_C-like"/>
</dbReference>
<feature type="domain" description="GST C-terminal" evidence="3">
    <location>
        <begin position="115"/>
        <end position="248"/>
    </location>
</feature>
<dbReference type="SUPFAM" id="SSF47616">
    <property type="entry name" value="GST C-terminal domain-like"/>
    <property type="match status" value="1"/>
</dbReference>
<dbReference type="Pfam" id="PF13409">
    <property type="entry name" value="GST_N_2"/>
    <property type="match status" value="1"/>
</dbReference>
<dbReference type="GO" id="GO:0005739">
    <property type="term" value="C:mitochondrion"/>
    <property type="evidence" value="ECO:0007669"/>
    <property type="project" value="TreeGrafter"/>
</dbReference>
<dbReference type="SFLD" id="SFLDG00358">
    <property type="entry name" value="Main_(cytGST)"/>
    <property type="match status" value="1"/>
</dbReference>
<dbReference type="Proteomes" id="UP001375240">
    <property type="component" value="Unassembled WGS sequence"/>
</dbReference>
<dbReference type="SUPFAM" id="SSF52833">
    <property type="entry name" value="Thioredoxin-like"/>
    <property type="match status" value="1"/>
</dbReference>
<dbReference type="EMBL" id="JAVHNQ010000003">
    <property type="protein sequence ID" value="KAK6353123.1"/>
    <property type="molecule type" value="Genomic_DNA"/>
</dbReference>
<evidence type="ECO:0000313" key="5">
    <source>
        <dbReference type="Proteomes" id="UP001375240"/>
    </source>
</evidence>
<dbReference type="InterPro" id="IPR004045">
    <property type="entry name" value="Glutathione_S-Trfase_N"/>
</dbReference>
<reference evidence="4 5" key="1">
    <citation type="submission" date="2019-10" db="EMBL/GenBank/DDBJ databases">
        <authorList>
            <person name="Palmer J.M."/>
        </authorList>
    </citation>
    <scope>NUCLEOTIDE SEQUENCE [LARGE SCALE GENOMIC DNA]</scope>
    <source>
        <strain evidence="4 5">TWF696</strain>
    </source>
</reference>
<protein>
    <recommendedName>
        <fullName evidence="6">Maleylacetoacetate isomerase</fullName>
    </recommendedName>
</protein>
<dbReference type="PANTHER" id="PTHR42673">
    <property type="entry name" value="MALEYLACETOACETATE ISOMERASE"/>
    <property type="match status" value="1"/>
</dbReference>
<dbReference type="GO" id="GO:0016034">
    <property type="term" value="F:maleylacetoacetate isomerase activity"/>
    <property type="evidence" value="ECO:0007669"/>
    <property type="project" value="TreeGrafter"/>
</dbReference>
<dbReference type="CDD" id="cd03042">
    <property type="entry name" value="GST_N_Zeta"/>
    <property type="match status" value="1"/>
</dbReference>